<feature type="binding site" evidence="12 14">
    <location>
        <begin position="263"/>
        <end position="265"/>
    </location>
    <ligand>
        <name>ATP</name>
        <dbReference type="ChEBI" id="CHEBI:30616"/>
    </ligand>
</feature>
<dbReference type="InterPro" id="IPR033729">
    <property type="entry name" value="SerRS_core"/>
</dbReference>
<dbReference type="GO" id="GO:0140096">
    <property type="term" value="F:catalytic activity, acting on a protein"/>
    <property type="evidence" value="ECO:0007669"/>
    <property type="project" value="UniProtKB-ARBA"/>
</dbReference>
<name>A0A938XX46_9FIRM</name>
<reference evidence="17" key="1">
    <citation type="submission" date="2021-01" db="EMBL/GenBank/DDBJ databases">
        <title>Genomic Encyclopedia of Type Strains, Phase IV (KMG-IV): sequencing the most valuable type-strain genomes for metagenomic binning, comparative biology and taxonomic classification.</title>
        <authorList>
            <person name="Goeker M."/>
        </authorList>
    </citation>
    <scope>NUCLEOTIDE SEQUENCE</scope>
    <source>
        <strain evidence="17">DSM 23230</strain>
    </source>
</reference>
<dbReference type="InterPro" id="IPR045864">
    <property type="entry name" value="aa-tRNA-synth_II/BPL/LPL"/>
</dbReference>
<dbReference type="GO" id="GO:0016260">
    <property type="term" value="P:selenocysteine biosynthetic process"/>
    <property type="evidence" value="ECO:0007669"/>
    <property type="project" value="UniProtKB-UniRule"/>
</dbReference>
<proteinExistence type="inferred from homology"/>
<dbReference type="PANTHER" id="PTHR43697">
    <property type="entry name" value="SERYL-TRNA SYNTHETASE"/>
    <property type="match status" value="1"/>
</dbReference>
<dbReference type="PANTHER" id="PTHR43697:SF1">
    <property type="entry name" value="SERINE--TRNA LIGASE"/>
    <property type="match status" value="1"/>
</dbReference>
<sequence length="428" mass="49492">MLDLGFVRDNIDVVKDALEKKGTSAPIDEFEDVDHKRRELIQKVEQLKQERNESSQKIGELKREGKDEEAQEIIDRMQTVADEIKELDEQVKKYNQRLEEIMLQLPNIPQDDVPLGEDESDNVCVKTWGEPREFDFSPQAHWDLGVNLDILDFEKGAKVSGARFTFLKRAAAKLERALIDFMIDVHTKEHGYEEVFPPFMVHEKSMYGTGQLPKFAEDSYKVEDTDYYLIPTAEVPITNMYREEILDKEDLPIHHVAYSACFRAEAGAHGRDTRGIIRQHQFNKVEMVKFVEPEKSKEEFEKLVENAETILQKLELPYRVMDMCTGDLGFTAAKKYDLEVWMPSYDTYREVSSCSNFKSFQARRAEIKYRPEPEANTKHVHTLNGSGLAIGRTVAAIMENYQTEDGEIVIPEVLKNYMGGREKITYQK</sequence>
<evidence type="ECO:0000256" key="6">
    <source>
        <dbReference type="ARBA" id="ARBA00022741"/>
    </source>
</evidence>
<comment type="catalytic activity">
    <reaction evidence="11 12">
        <text>tRNA(Ser) + L-serine + ATP = L-seryl-tRNA(Ser) + AMP + diphosphate + H(+)</text>
        <dbReference type="Rhea" id="RHEA:12292"/>
        <dbReference type="Rhea" id="RHEA-COMP:9669"/>
        <dbReference type="Rhea" id="RHEA-COMP:9703"/>
        <dbReference type="ChEBI" id="CHEBI:15378"/>
        <dbReference type="ChEBI" id="CHEBI:30616"/>
        <dbReference type="ChEBI" id="CHEBI:33019"/>
        <dbReference type="ChEBI" id="CHEBI:33384"/>
        <dbReference type="ChEBI" id="CHEBI:78442"/>
        <dbReference type="ChEBI" id="CHEBI:78533"/>
        <dbReference type="ChEBI" id="CHEBI:456215"/>
        <dbReference type="EC" id="6.1.1.11"/>
    </reaction>
</comment>
<feature type="binding site" evidence="13">
    <location>
        <position position="232"/>
    </location>
    <ligand>
        <name>L-serine</name>
        <dbReference type="ChEBI" id="CHEBI:33384"/>
    </ligand>
</feature>
<dbReference type="Gene3D" id="3.30.930.10">
    <property type="entry name" value="Bira Bifunctional Protein, Domain 2"/>
    <property type="match status" value="1"/>
</dbReference>
<keyword evidence="7 12" id="KW-0067">ATP-binding</keyword>
<dbReference type="GO" id="GO:0005737">
    <property type="term" value="C:cytoplasm"/>
    <property type="evidence" value="ECO:0007669"/>
    <property type="project" value="UniProtKB-SubCell"/>
</dbReference>
<dbReference type="EC" id="6.1.1.11" evidence="12"/>
<comment type="caution">
    <text evidence="12">Lacks conserved residue(s) required for the propagation of feature annotation.</text>
</comment>
<dbReference type="HAMAP" id="MF_00176">
    <property type="entry name" value="Ser_tRNA_synth_type1"/>
    <property type="match status" value="1"/>
</dbReference>
<comment type="domain">
    <text evidence="12">Consists of two distinct domains, a catalytic core and a N-terminal extension that is involved in tRNA binding.</text>
</comment>
<dbReference type="Pfam" id="PF00587">
    <property type="entry name" value="tRNA-synt_2b"/>
    <property type="match status" value="1"/>
</dbReference>
<comment type="catalytic activity">
    <reaction evidence="10 12">
        <text>tRNA(Sec) + L-serine + ATP = L-seryl-tRNA(Sec) + AMP + diphosphate + H(+)</text>
        <dbReference type="Rhea" id="RHEA:42580"/>
        <dbReference type="Rhea" id="RHEA-COMP:9742"/>
        <dbReference type="Rhea" id="RHEA-COMP:10128"/>
        <dbReference type="ChEBI" id="CHEBI:15378"/>
        <dbReference type="ChEBI" id="CHEBI:30616"/>
        <dbReference type="ChEBI" id="CHEBI:33019"/>
        <dbReference type="ChEBI" id="CHEBI:33384"/>
        <dbReference type="ChEBI" id="CHEBI:78442"/>
        <dbReference type="ChEBI" id="CHEBI:78533"/>
        <dbReference type="ChEBI" id="CHEBI:456215"/>
        <dbReference type="EC" id="6.1.1.11"/>
    </reaction>
</comment>
<evidence type="ECO:0000256" key="4">
    <source>
        <dbReference type="ARBA" id="ARBA00022490"/>
    </source>
</evidence>
<feature type="binding site" evidence="12">
    <location>
        <begin position="232"/>
        <end position="234"/>
    </location>
    <ligand>
        <name>L-serine</name>
        <dbReference type="ChEBI" id="CHEBI:33384"/>
    </ligand>
</feature>
<dbReference type="AlphaFoldDB" id="A0A938XX46"/>
<evidence type="ECO:0000256" key="9">
    <source>
        <dbReference type="ARBA" id="ARBA00023146"/>
    </source>
</evidence>
<dbReference type="GO" id="GO:0016740">
    <property type="term" value="F:transferase activity"/>
    <property type="evidence" value="ECO:0007669"/>
    <property type="project" value="UniProtKB-ARBA"/>
</dbReference>
<comment type="subunit">
    <text evidence="12">Homodimer. The tRNA molecule binds across the dimer.</text>
</comment>
<feature type="region of interest" description="Disordered" evidence="15">
    <location>
        <begin position="46"/>
        <end position="67"/>
    </location>
</feature>
<dbReference type="RefSeq" id="WP_204702016.1">
    <property type="nucleotide sequence ID" value="NZ_JAFBDQ010000010.1"/>
</dbReference>
<dbReference type="SUPFAM" id="SSF46589">
    <property type="entry name" value="tRNA-binding arm"/>
    <property type="match status" value="1"/>
</dbReference>
<evidence type="ECO:0000256" key="7">
    <source>
        <dbReference type="ARBA" id="ARBA00022840"/>
    </source>
</evidence>
<dbReference type="InterPro" id="IPR002317">
    <property type="entry name" value="Ser-tRNA-ligase_type_1"/>
</dbReference>
<comment type="subcellular location">
    <subcellularLocation>
        <location evidence="1 12">Cytoplasm</location>
    </subcellularLocation>
</comment>
<dbReference type="Proteomes" id="UP000774000">
    <property type="component" value="Unassembled WGS sequence"/>
</dbReference>
<evidence type="ECO:0000256" key="3">
    <source>
        <dbReference type="ARBA" id="ARBA00010728"/>
    </source>
</evidence>
<dbReference type="GO" id="GO:0004828">
    <property type="term" value="F:serine-tRNA ligase activity"/>
    <property type="evidence" value="ECO:0007669"/>
    <property type="project" value="UniProtKB-UniRule"/>
</dbReference>
<feature type="binding site" evidence="13">
    <location>
        <position position="263"/>
    </location>
    <ligand>
        <name>L-serine</name>
        <dbReference type="ChEBI" id="CHEBI:33384"/>
    </ligand>
</feature>
<evidence type="ECO:0000256" key="8">
    <source>
        <dbReference type="ARBA" id="ARBA00022917"/>
    </source>
</evidence>
<dbReference type="GO" id="GO:0006434">
    <property type="term" value="P:seryl-tRNA aminoacylation"/>
    <property type="evidence" value="ECO:0007669"/>
    <property type="project" value="UniProtKB-UniRule"/>
</dbReference>
<evidence type="ECO:0000313" key="17">
    <source>
        <dbReference type="EMBL" id="MBM7557267.1"/>
    </source>
</evidence>
<keyword evidence="4 12" id="KW-0963">Cytoplasm</keyword>
<dbReference type="NCBIfam" id="TIGR00414">
    <property type="entry name" value="serS"/>
    <property type="match status" value="1"/>
</dbReference>
<feature type="domain" description="Aminoacyl-transfer RNA synthetases class-II family profile" evidence="16">
    <location>
        <begin position="173"/>
        <end position="411"/>
    </location>
</feature>
<comment type="function">
    <text evidence="12">Catalyzes the attachment of serine to tRNA(Ser). Is also able to aminoacylate tRNA(Sec) with serine, to form the misacylated tRNA L-seryl-tRNA(Sec), which will be further converted into selenocysteinyl-tRNA(Sec).</text>
</comment>
<evidence type="ECO:0000256" key="15">
    <source>
        <dbReference type="SAM" id="MobiDB-lite"/>
    </source>
</evidence>
<evidence type="ECO:0000256" key="10">
    <source>
        <dbReference type="ARBA" id="ARBA00047929"/>
    </source>
</evidence>
<dbReference type="CDD" id="cd00770">
    <property type="entry name" value="SerRS_core"/>
    <property type="match status" value="1"/>
</dbReference>
<evidence type="ECO:0000256" key="1">
    <source>
        <dbReference type="ARBA" id="ARBA00004496"/>
    </source>
</evidence>
<keyword evidence="8 12" id="KW-0648">Protein biosynthesis</keyword>
<evidence type="ECO:0000256" key="13">
    <source>
        <dbReference type="PIRSR" id="PIRSR001529-1"/>
    </source>
</evidence>
<evidence type="ECO:0000313" key="18">
    <source>
        <dbReference type="Proteomes" id="UP000774000"/>
    </source>
</evidence>
<dbReference type="InterPro" id="IPR002314">
    <property type="entry name" value="aa-tRNA-synt_IIb"/>
</dbReference>
<dbReference type="PIRSF" id="PIRSF001529">
    <property type="entry name" value="Ser-tRNA-synth_IIa"/>
    <property type="match status" value="1"/>
</dbReference>
<evidence type="ECO:0000256" key="5">
    <source>
        <dbReference type="ARBA" id="ARBA00022598"/>
    </source>
</evidence>
<feature type="binding site" evidence="12 13">
    <location>
        <position position="286"/>
    </location>
    <ligand>
        <name>L-serine</name>
        <dbReference type="ChEBI" id="CHEBI:33384"/>
    </ligand>
</feature>
<dbReference type="InterPro" id="IPR042103">
    <property type="entry name" value="SerRS_1_N_sf"/>
</dbReference>
<dbReference type="GO" id="GO:0005524">
    <property type="term" value="F:ATP binding"/>
    <property type="evidence" value="ECO:0007669"/>
    <property type="project" value="UniProtKB-UniRule"/>
</dbReference>
<keyword evidence="6 12" id="KW-0547">Nucleotide-binding</keyword>
<dbReference type="InterPro" id="IPR010978">
    <property type="entry name" value="tRNA-bd_arm"/>
</dbReference>
<comment type="similarity">
    <text evidence="3 12">Belongs to the class-II aminoacyl-tRNA synthetase family. Type-1 seryl-tRNA synthetase subfamily.</text>
</comment>
<dbReference type="PROSITE" id="PS50862">
    <property type="entry name" value="AA_TRNA_LIGASE_II"/>
    <property type="match status" value="1"/>
</dbReference>
<dbReference type="InterPro" id="IPR006195">
    <property type="entry name" value="aa-tRNA-synth_II"/>
</dbReference>
<feature type="binding site" evidence="13">
    <location>
        <position position="384"/>
    </location>
    <ligand>
        <name>L-serine</name>
        <dbReference type="ChEBI" id="CHEBI:33384"/>
    </ligand>
</feature>
<gene>
    <name evidence="12" type="primary">serS</name>
    <name evidence="17" type="ORF">JOC47_002122</name>
</gene>
<feature type="binding site" evidence="12 14">
    <location>
        <begin position="350"/>
        <end position="353"/>
    </location>
    <ligand>
        <name>ATP</name>
        <dbReference type="ChEBI" id="CHEBI:30616"/>
    </ligand>
</feature>
<evidence type="ECO:0000256" key="2">
    <source>
        <dbReference type="ARBA" id="ARBA00005045"/>
    </source>
</evidence>
<comment type="caution">
    <text evidence="17">The sequence shown here is derived from an EMBL/GenBank/DDBJ whole genome shotgun (WGS) entry which is preliminary data.</text>
</comment>
<accession>A0A938XX46</accession>
<keyword evidence="18" id="KW-1185">Reference proteome</keyword>
<keyword evidence="9 12" id="KW-0030">Aminoacyl-tRNA synthetase</keyword>
<dbReference type="EMBL" id="JAFBDQ010000010">
    <property type="protein sequence ID" value="MBM7557267.1"/>
    <property type="molecule type" value="Genomic_DNA"/>
</dbReference>
<evidence type="ECO:0000256" key="12">
    <source>
        <dbReference type="HAMAP-Rule" id="MF_00176"/>
    </source>
</evidence>
<dbReference type="InterPro" id="IPR015866">
    <property type="entry name" value="Ser-tRNA-synth_1_N"/>
</dbReference>
<organism evidence="17 18">
    <name type="scientific">Halanaerobacter jeridensis</name>
    <dbReference type="NCBI Taxonomy" id="706427"/>
    <lineage>
        <taxon>Bacteria</taxon>
        <taxon>Bacillati</taxon>
        <taxon>Bacillota</taxon>
        <taxon>Clostridia</taxon>
        <taxon>Halanaerobiales</taxon>
        <taxon>Halobacteroidaceae</taxon>
        <taxon>Halanaerobacter</taxon>
    </lineage>
</organism>
<feature type="binding site" evidence="12">
    <location>
        <position position="386"/>
    </location>
    <ligand>
        <name>L-serine</name>
        <dbReference type="ChEBI" id="CHEBI:33384"/>
    </ligand>
</feature>
<evidence type="ECO:0000256" key="11">
    <source>
        <dbReference type="ARBA" id="ARBA00048823"/>
    </source>
</evidence>
<dbReference type="Gene3D" id="1.10.287.40">
    <property type="entry name" value="Serine-tRNA synthetase, tRNA binding domain"/>
    <property type="match status" value="1"/>
</dbReference>
<protein>
    <recommendedName>
        <fullName evidence="12">Serine--tRNA ligase</fullName>
        <ecNumber evidence="12">6.1.1.11</ecNumber>
    </recommendedName>
    <alternativeName>
        <fullName evidence="12">Seryl-tRNA synthetase</fullName>
        <shortName evidence="12">SerRS</shortName>
    </alternativeName>
    <alternativeName>
        <fullName evidence="12">Seryl-tRNA(Ser/Sec) synthetase</fullName>
    </alternativeName>
</protein>
<comment type="pathway">
    <text evidence="2 12">Aminoacyl-tRNA biosynthesis; selenocysteinyl-tRNA(Sec) biosynthesis; L-seryl-tRNA(Sec) from L-serine and tRNA(Sec): step 1/1.</text>
</comment>
<evidence type="ECO:0000256" key="14">
    <source>
        <dbReference type="PIRSR" id="PIRSR001529-2"/>
    </source>
</evidence>
<dbReference type="Pfam" id="PF02403">
    <property type="entry name" value="Seryl_tRNA_N"/>
    <property type="match status" value="1"/>
</dbReference>
<keyword evidence="5 12" id="KW-0436">Ligase</keyword>
<dbReference type="SUPFAM" id="SSF55681">
    <property type="entry name" value="Class II aaRS and biotin synthetases"/>
    <property type="match status" value="1"/>
</dbReference>
<dbReference type="PRINTS" id="PR00981">
    <property type="entry name" value="TRNASYNTHSER"/>
</dbReference>
<evidence type="ECO:0000259" key="16">
    <source>
        <dbReference type="PROSITE" id="PS50862"/>
    </source>
</evidence>